<evidence type="ECO:0000313" key="3">
    <source>
        <dbReference type="EMBL" id="UXX79844.1"/>
    </source>
</evidence>
<evidence type="ECO:0000259" key="2">
    <source>
        <dbReference type="Pfam" id="PF13472"/>
    </source>
</evidence>
<name>A0ABY6D0Y9_9BACT</name>
<proteinExistence type="predicted"/>
<dbReference type="Gene3D" id="3.40.50.1110">
    <property type="entry name" value="SGNH hydrolase"/>
    <property type="match status" value="1"/>
</dbReference>
<evidence type="ECO:0000256" key="1">
    <source>
        <dbReference type="SAM" id="SignalP"/>
    </source>
</evidence>
<keyword evidence="1" id="KW-0732">Signal</keyword>
<gene>
    <name evidence="3" type="ORF">N7E81_01830</name>
</gene>
<dbReference type="EMBL" id="CP106735">
    <property type="protein sequence ID" value="UXX79844.1"/>
    <property type="molecule type" value="Genomic_DNA"/>
</dbReference>
<reference evidence="3" key="1">
    <citation type="submission" date="2022-10" db="EMBL/GenBank/DDBJ databases">
        <title>Comparative genomics and taxonomic characterization of three novel marine species of genus Reichenbachiella exhibiting antioxidant and polysaccharide degradation activities.</title>
        <authorList>
            <person name="Muhammad N."/>
            <person name="Lee Y.-J."/>
            <person name="Ko J."/>
            <person name="Kim S.-G."/>
        </authorList>
    </citation>
    <scope>NUCLEOTIDE SEQUENCE</scope>
    <source>
        <strain evidence="3">Wsw4-B4</strain>
    </source>
</reference>
<evidence type="ECO:0000313" key="4">
    <source>
        <dbReference type="Proteomes" id="UP001062165"/>
    </source>
</evidence>
<keyword evidence="4" id="KW-1185">Reference proteome</keyword>
<dbReference type="SUPFAM" id="SSF52266">
    <property type="entry name" value="SGNH hydrolase"/>
    <property type="match status" value="1"/>
</dbReference>
<dbReference type="CDD" id="cd01834">
    <property type="entry name" value="SGNH_hydrolase_like_2"/>
    <property type="match status" value="1"/>
</dbReference>
<organism evidence="3 4">
    <name type="scientific">Reichenbachiella carrageenanivorans</name>
    <dbReference type="NCBI Taxonomy" id="2979869"/>
    <lineage>
        <taxon>Bacteria</taxon>
        <taxon>Pseudomonadati</taxon>
        <taxon>Bacteroidota</taxon>
        <taxon>Cytophagia</taxon>
        <taxon>Cytophagales</taxon>
        <taxon>Reichenbachiellaceae</taxon>
        <taxon>Reichenbachiella</taxon>
    </lineage>
</organism>
<dbReference type="Pfam" id="PF13472">
    <property type="entry name" value="Lipase_GDSL_2"/>
    <property type="match status" value="1"/>
</dbReference>
<dbReference type="Proteomes" id="UP001062165">
    <property type="component" value="Chromosome"/>
</dbReference>
<dbReference type="InterPro" id="IPR051532">
    <property type="entry name" value="Ester_Hydrolysis_Enzymes"/>
</dbReference>
<dbReference type="RefSeq" id="WP_263051575.1">
    <property type="nucleotide sequence ID" value="NZ_CP106735.1"/>
</dbReference>
<feature type="chain" id="PRO_5046761740" evidence="1">
    <location>
        <begin position="19"/>
        <end position="305"/>
    </location>
</feature>
<protein>
    <submittedName>
        <fullName evidence="3">SGNH/GDSL hydrolase family protein</fullName>
    </submittedName>
</protein>
<sequence>MRISLFFVCLLSFIYSNAQHLPVSSKNNFRIVFLGNSITYAGYFTAEIETYYRLKYPANKIEFINLGLPSETVSGLSEEGHAQGNFPRPFLFDRFERTINQTRPDLIISCYGMNDGIYLPLDTVRFKRFQAGIQKLQQEADRRSIELVHLTPPIYDPIKGEAYAHVLDVYTKWLLSQRKLNWKVIDIHNPMKQELHTRRNQDPTFIFAQDGIHPDEFGHWIIAKNILIGLGEIAIESSVSFEDFYQTYPNGEKIQLLIRNKQSLLKDAWLCGIGHQRPNMKQGLPLKEAITQTDLMQNQILELVE</sequence>
<dbReference type="InterPro" id="IPR013830">
    <property type="entry name" value="SGNH_hydro"/>
</dbReference>
<accession>A0ABY6D0Y9</accession>
<dbReference type="PANTHER" id="PTHR30383:SF5">
    <property type="entry name" value="SGNH HYDROLASE-TYPE ESTERASE DOMAIN-CONTAINING PROTEIN"/>
    <property type="match status" value="1"/>
</dbReference>
<feature type="signal peptide" evidence="1">
    <location>
        <begin position="1"/>
        <end position="18"/>
    </location>
</feature>
<dbReference type="GO" id="GO:0016787">
    <property type="term" value="F:hydrolase activity"/>
    <property type="evidence" value="ECO:0007669"/>
    <property type="project" value="UniProtKB-KW"/>
</dbReference>
<dbReference type="InterPro" id="IPR036514">
    <property type="entry name" value="SGNH_hydro_sf"/>
</dbReference>
<feature type="domain" description="SGNH hydrolase-type esterase" evidence="2">
    <location>
        <begin position="33"/>
        <end position="220"/>
    </location>
</feature>
<dbReference type="PANTHER" id="PTHR30383">
    <property type="entry name" value="THIOESTERASE 1/PROTEASE 1/LYSOPHOSPHOLIPASE L1"/>
    <property type="match status" value="1"/>
</dbReference>
<keyword evidence="3" id="KW-0378">Hydrolase</keyword>